<protein>
    <submittedName>
        <fullName evidence="1">Uncharacterized protein</fullName>
    </submittedName>
</protein>
<dbReference type="Proteomes" id="UP001152795">
    <property type="component" value="Unassembled WGS sequence"/>
</dbReference>
<gene>
    <name evidence="1" type="ORF">PACLA_8A024336</name>
</gene>
<name>A0A6S7LRT2_PARCT</name>
<dbReference type="OrthoDB" id="5976613at2759"/>
<comment type="caution">
    <text evidence="1">The sequence shown here is derived from an EMBL/GenBank/DDBJ whole genome shotgun (WGS) entry which is preliminary data.</text>
</comment>
<dbReference type="EMBL" id="CACRXK020029841">
    <property type="protein sequence ID" value="CAB4042292.1"/>
    <property type="molecule type" value="Genomic_DNA"/>
</dbReference>
<evidence type="ECO:0000313" key="1">
    <source>
        <dbReference type="EMBL" id="CAB4042292.1"/>
    </source>
</evidence>
<reference evidence="1" key="1">
    <citation type="submission" date="2020-04" db="EMBL/GenBank/DDBJ databases">
        <authorList>
            <person name="Alioto T."/>
            <person name="Alioto T."/>
            <person name="Gomez Garrido J."/>
        </authorList>
    </citation>
    <scope>NUCLEOTIDE SEQUENCE</scope>
    <source>
        <strain evidence="1">A484AB</strain>
    </source>
</reference>
<accession>A0A6S7LRT2</accession>
<dbReference type="AlphaFoldDB" id="A0A6S7LRT2"/>
<evidence type="ECO:0000313" key="2">
    <source>
        <dbReference type="Proteomes" id="UP001152795"/>
    </source>
</evidence>
<sequence length="250" mass="29028">MRNLVLCVTKLCKIIKNYPYAHLCTKRSGGYDMFFKLDDKFYEMVSKITDIKRSQIFDKLWQKYGEKFKTEVVTMEVIFNKIWSKILDKLQSINEQFLNGKMQLKKVDKYLVMCKTDYDALEEEFMLISRFFSGTAHLGEVKKTLGVRIEKVKSYKQLFDAQQAALAILELKEIMGLEGDFSEVENIKEIIGGRFESQAINSVSDKLLKAGDLLTDINPTRRSCLKAFTKCFDLVTWLRESIKGKELSKN</sequence>
<keyword evidence="2" id="KW-1185">Reference proteome</keyword>
<proteinExistence type="predicted"/>
<organism evidence="1 2">
    <name type="scientific">Paramuricea clavata</name>
    <name type="common">Red gorgonian</name>
    <name type="synonym">Violescent sea-whip</name>
    <dbReference type="NCBI Taxonomy" id="317549"/>
    <lineage>
        <taxon>Eukaryota</taxon>
        <taxon>Metazoa</taxon>
        <taxon>Cnidaria</taxon>
        <taxon>Anthozoa</taxon>
        <taxon>Octocorallia</taxon>
        <taxon>Malacalcyonacea</taxon>
        <taxon>Plexauridae</taxon>
        <taxon>Paramuricea</taxon>
    </lineage>
</organism>